<proteinExistence type="predicted"/>
<organism evidence="1">
    <name type="scientific">Siphoviridae sp. ctJ7x27</name>
    <dbReference type="NCBI Taxonomy" id="2827835"/>
    <lineage>
        <taxon>Viruses</taxon>
        <taxon>Duplodnaviria</taxon>
        <taxon>Heunggongvirae</taxon>
        <taxon>Uroviricota</taxon>
        <taxon>Caudoviricetes</taxon>
    </lineage>
</organism>
<sequence length="244" mass="28269">MPNLNGCDEKLPKHYMPDMKCVPLRHARRDSWFNLPKSEVIGFAKPAYTLVTGAEISDPVRLPDTLRETAGTASHAAIYGHYQAARDMPCYKGHSLMDLVREKRLALLQLRTIHMQPVIKEPIRLNLEKEILPDPPVTPSPLYRPLPYSLAELQWFSVRPFGLGQGCRKFFMWQNWQGFCIRWYRNDKLHEVFTYSDGSSIEFDDGTVSLSPPDETLRINLRHYFGFLEKVFLPKNGVAYWELN</sequence>
<reference evidence="1" key="1">
    <citation type="journal article" date="2021" name="Proc. Natl. Acad. Sci. U.S.A.">
        <title>A Catalog of Tens of Thousands of Viruses from Human Metagenomes Reveals Hidden Associations with Chronic Diseases.</title>
        <authorList>
            <person name="Tisza M.J."/>
            <person name="Buck C.B."/>
        </authorList>
    </citation>
    <scope>NUCLEOTIDE SEQUENCE</scope>
    <source>
        <strain evidence="1">CtJ7x27</strain>
    </source>
</reference>
<name>A0A8S5S4R8_9CAUD</name>
<evidence type="ECO:0000313" key="1">
    <source>
        <dbReference type="EMBL" id="DAF45671.1"/>
    </source>
</evidence>
<dbReference type="EMBL" id="BK032517">
    <property type="protein sequence ID" value="DAF45671.1"/>
    <property type="molecule type" value="Genomic_DNA"/>
</dbReference>
<protein>
    <submittedName>
        <fullName evidence="1">Uncharacterized protein</fullName>
    </submittedName>
</protein>
<accession>A0A8S5S4R8</accession>